<sequence>MADTVNIRKENSVNSEVIAQARFNDVFQILGEKVDSDNRTWYLVEFDFGCKGWIPGWLCEKTDDWPRVRKSNKGSLLNPAIDEDIYVRALLLEEYTRESFEKAFGKNYTEEARYVYKKYKYPSGLYFEINRENELAFFGVEEPMSGKIYPDTITRKTCDIFSEPGDELLIFFECSLYYRLLVCRADTGDVLREYTLGYLNLDNIEIGDFLNNGSQQIYLEGNIDGYPKKGLYRVVDDDFVEVFNINSFDQYADHVQASLDGNSFSMSVRIGNYQKSFTSILPDKVFYDTTDVKDKNGLLTIESDWDVVRKNNRWLIQVCCKVNYPMIYYYWGPPGDDNEPNEILYNDLARVFVDLSMNGTRQEISDVRAEVKYDNPELLKVEPLGYDEIRLVDGPSVEMTMEEAYQALGGSMENFRYAEHMEYNGVSLLEFCGSIVDITVTTPEYETPRGLRVGDPIEKVERLYGKPDYGFSGDGYVSYKCTYPELGFVNYYRGLDIGYKDGVVKWFTLYQVILD</sequence>
<dbReference type="InterPro" id="IPR003646">
    <property type="entry name" value="SH3-like_bac-type"/>
</dbReference>
<dbReference type="Proteomes" id="UP000324781">
    <property type="component" value="Unassembled WGS sequence"/>
</dbReference>
<dbReference type="Gene3D" id="2.30.30.40">
    <property type="entry name" value="SH3 Domains"/>
    <property type="match status" value="1"/>
</dbReference>
<evidence type="ECO:0000313" key="2">
    <source>
        <dbReference type="EMBL" id="SHI68262.1"/>
    </source>
</evidence>
<accession>A0A1M6D4R3</accession>
<reference evidence="2 3" key="1">
    <citation type="submission" date="2016-11" db="EMBL/GenBank/DDBJ databases">
        <authorList>
            <person name="Varghese N."/>
            <person name="Submissions S."/>
        </authorList>
    </citation>
    <scope>NUCLEOTIDE SEQUENCE [LARGE SCALE GENOMIC DNA]</scope>
    <source>
        <strain evidence="2 3">DSM 19027</strain>
    </source>
</reference>
<evidence type="ECO:0000259" key="1">
    <source>
        <dbReference type="PROSITE" id="PS51781"/>
    </source>
</evidence>
<keyword evidence="3" id="KW-1185">Reference proteome</keyword>
<organism evidence="2 3">
    <name type="scientific">Thermoclostridium caenicola</name>
    <dbReference type="NCBI Taxonomy" id="659425"/>
    <lineage>
        <taxon>Bacteria</taxon>
        <taxon>Bacillati</taxon>
        <taxon>Bacillota</taxon>
        <taxon>Clostridia</taxon>
        <taxon>Eubacteriales</taxon>
        <taxon>Oscillospiraceae</taxon>
        <taxon>Thermoclostridium</taxon>
    </lineage>
</organism>
<dbReference type="OrthoDB" id="2001376at2"/>
<dbReference type="EMBL" id="FQZP01000006">
    <property type="protein sequence ID" value="SHI68262.1"/>
    <property type="molecule type" value="Genomic_DNA"/>
</dbReference>
<gene>
    <name evidence="2" type="ORF">SAMN05444373_100690</name>
</gene>
<dbReference type="RefSeq" id="WP_149677954.1">
    <property type="nucleotide sequence ID" value="NZ_FQZP01000006.1"/>
</dbReference>
<proteinExistence type="predicted"/>
<dbReference type="Pfam" id="PF08239">
    <property type="entry name" value="SH3_3"/>
    <property type="match status" value="1"/>
</dbReference>
<evidence type="ECO:0000313" key="3">
    <source>
        <dbReference type="Proteomes" id="UP000324781"/>
    </source>
</evidence>
<protein>
    <submittedName>
        <fullName evidence="2">SH3 domain-containing protein</fullName>
    </submittedName>
</protein>
<feature type="domain" description="SH3b" evidence="1">
    <location>
        <begin position="1"/>
        <end position="62"/>
    </location>
</feature>
<dbReference type="AlphaFoldDB" id="A0A1M6D4R3"/>
<dbReference type="PROSITE" id="PS51781">
    <property type="entry name" value="SH3B"/>
    <property type="match status" value="1"/>
</dbReference>
<name>A0A1M6D4R3_9FIRM</name>